<protein>
    <submittedName>
        <fullName evidence="2">Uncharacterized protein</fullName>
    </submittedName>
</protein>
<keyword evidence="3" id="KW-1185">Reference proteome</keyword>
<evidence type="ECO:0000256" key="1">
    <source>
        <dbReference type="SAM" id="Phobius"/>
    </source>
</evidence>
<evidence type="ECO:0000313" key="3">
    <source>
        <dbReference type="Proteomes" id="UP001164929"/>
    </source>
</evidence>
<feature type="transmembrane region" description="Helical" evidence="1">
    <location>
        <begin position="114"/>
        <end position="133"/>
    </location>
</feature>
<gene>
    <name evidence="2" type="ORF">NC653_026527</name>
</gene>
<accession>A0AAD6Q926</accession>
<name>A0AAD6Q926_9ROSI</name>
<feature type="transmembrane region" description="Helical" evidence="1">
    <location>
        <begin position="90"/>
        <end position="108"/>
    </location>
</feature>
<sequence>MGSTTLLLLVPMEPHHQLPISSLKGMYSDLLLREIHDRMHLAAVACIHFIINIGISIPSHVNECTYCYHEHTICSCYTILFRTCICQQHVLLRCVDNFIVLICLPFVASVAWQLFFGFVCFSYSIHICIYIKVVGKYHLDVKLTAFEEIVFWIISTEGNLRDVRVELENAMTRKLFQLTSDCAHSIIMPVLVLNFLSHP</sequence>
<keyword evidence="1" id="KW-0472">Membrane</keyword>
<evidence type="ECO:0000313" key="2">
    <source>
        <dbReference type="EMBL" id="KAJ6983739.1"/>
    </source>
</evidence>
<keyword evidence="1" id="KW-0812">Transmembrane</keyword>
<dbReference type="AlphaFoldDB" id="A0AAD6Q926"/>
<comment type="caution">
    <text evidence="2">The sequence shown here is derived from an EMBL/GenBank/DDBJ whole genome shotgun (WGS) entry which is preliminary data.</text>
</comment>
<organism evidence="2 3">
    <name type="scientific">Populus alba x Populus x berolinensis</name>
    <dbReference type="NCBI Taxonomy" id="444605"/>
    <lineage>
        <taxon>Eukaryota</taxon>
        <taxon>Viridiplantae</taxon>
        <taxon>Streptophyta</taxon>
        <taxon>Embryophyta</taxon>
        <taxon>Tracheophyta</taxon>
        <taxon>Spermatophyta</taxon>
        <taxon>Magnoliopsida</taxon>
        <taxon>eudicotyledons</taxon>
        <taxon>Gunneridae</taxon>
        <taxon>Pentapetalae</taxon>
        <taxon>rosids</taxon>
        <taxon>fabids</taxon>
        <taxon>Malpighiales</taxon>
        <taxon>Salicaceae</taxon>
        <taxon>Saliceae</taxon>
        <taxon>Populus</taxon>
    </lineage>
</organism>
<keyword evidence="1" id="KW-1133">Transmembrane helix</keyword>
<dbReference type="EMBL" id="JAQIZT010000010">
    <property type="protein sequence ID" value="KAJ6983739.1"/>
    <property type="molecule type" value="Genomic_DNA"/>
</dbReference>
<proteinExistence type="predicted"/>
<dbReference type="Proteomes" id="UP001164929">
    <property type="component" value="Chromosome 10"/>
</dbReference>
<reference evidence="2" key="1">
    <citation type="journal article" date="2023" name="Mol. Ecol. Resour.">
        <title>Chromosome-level genome assembly of a triploid poplar Populus alba 'Berolinensis'.</title>
        <authorList>
            <person name="Chen S."/>
            <person name="Yu Y."/>
            <person name="Wang X."/>
            <person name="Wang S."/>
            <person name="Zhang T."/>
            <person name="Zhou Y."/>
            <person name="He R."/>
            <person name="Meng N."/>
            <person name="Wang Y."/>
            <person name="Liu W."/>
            <person name="Liu Z."/>
            <person name="Liu J."/>
            <person name="Guo Q."/>
            <person name="Huang H."/>
            <person name="Sederoff R.R."/>
            <person name="Wang G."/>
            <person name="Qu G."/>
            <person name="Chen S."/>
        </authorList>
    </citation>
    <scope>NUCLEOTIDE SEQUENCE</scope>
    <source>
        <strain evidence="2">SC-2020</strain>
    </source>
</reference>